<dbReference type="GO" id="GO:0016104">
    <property type="term" value="P:triterpenoid biosynthetic process"/>
    <property type="evidence" value="ECO:0007669"/>
    <property type="project" value="InterPro"/>
</dbReference>
<evidence type="ECO:0000259" key="5">
    <source>
        <dbReference type="Pfam" id="PF13249"/>
    </source>
</evidence>
<comment type="similarity">
    <text evidence="1 3">Belongs to the terpene cyclase/mutase family.</text>
</comment>
<keyword evidence="3" id="KW-0413">Isomerase</keyword>
<evidence type="ECO:0000313" key="7">
    <source>
        <dbReference type="EnsemblPlants" id="KQK14662"/>
    </source>
</evidence>
<dbReference type="InterPro" id="IPR032697">
    <property type="entry name" value="SQ_cyclase_N"/>
</dbReference>
<dbReference type="Gene3D" id="1.50.10.20">
    <property type="match status" value="2"/>
</dbReference>
<keyword evidence="2" id="KW-0677">Repeat</keyword>
<dbReference type="InterPro" id="IPR018333">
    <property type="entry name" value="Squalene_cyclase"/>
</dbReference>
<name>A0A0Q3NCH7_BRADI</name>
<dbReference type="FunFam" id="1.50.10.20:FF:000011">
    <property type="entry name" value="Terpene cyclase/mutase family member"/>
    <property type="match status" value="1"/>
</dbReference>
<feature type="domain" description="Squalene cyclase N-terminal" evidence="5">
    <location>
        <begin position="3"/>
        <end position="205"/>
    </location>
</feature>
<gene>
    <name evidence="7" type="primary">LOC100835163</name>
    <name evidence="6" type="ORF">BRADI_1g17891v3</name>
</gene>
<dbReference type="PANTHER" id="PTHR11764">
    <property type="entry name" value="TERPENE CYCLASE/MUTASE FAMILY MEMBER"/>
    <property type="match status" value="1"/>
</dbReference>
<evidence type="ECO:0000313" key="8">
    <source>
        <dbReference type="Proteomes" id="UP000008810"/>
    </source>
</evidence>
<reference evidence="6 7" key="1">
    <citation type="journal article" date="2010" name="Nature">
        <title>Genome sequencing and analysis of the model grass Brachypodium distachyon.</title>
        <authorList>
            <consortium name="International Brachypodium Initiative"/>
        </authorList>
    </citation>
    <scope>NUCLEOTIDE SEQUENCE [LARGE SCALE GENOMIC DNA]</scope>
    <source>
        <strain evidence="6">Bd21</strain>
        <strain evidence="7">cv. Bd21</strain>
    </source>
</reference>
<dbReference type="Pfam" id="PF13243">
    <property type="entry name" value="SQHop_cyclase_C"/>
    <property type="match status" value="1"/>
</dbReference>
<dbReference type="InterPro" id="IPR008930">
    <property type="entry name" value="Terpenoid_cyclase/PrenylTrfase"/>
</dbReference>
<dbReference type="SUPFAM" id="SSF48239">
    <property type="entry name" value="Terpenoid cyclases/Protein prenyltransferases"/>
    <property type="match status" value="2"/>
</dbReference>
<protein>
    <recommendedName>
        <fullName evidence="3">Terpene cyclase/mutase family member</fullName>
        <ecNumber evidence="3">5.4.99.-</ecNumber>
    </recommendedName>
</protein>
<dbReference type="STRING" id="15368.A0A0Q3NCH7"/>
<dbReference type="OrthoDB" id="21502at2759"/>
<sequence>MYNHQHEDGGWGLDILGPSTMFGTVLNYVCLRLLGEGPDDGDGAMEKARAWILYHGSAAAIPQWGKIWLSMLGLYDWSGNNPMIPELWLVPRFLPIHPGNFWCFCRIVYLPMAYIYGRKFVGPITQTILELREELYYEPYDETDWNKARNTCCKDDLRYPRTFVQDVLWTSLHKFVEPVLSRWPFTHLREKALRYLMEQIHYEDENSCYICLSPISKGLHMICCWIEDPNSEEFKKHIPRIFDYLWIAEDGMKSQVYDSTNLWETTFMVQSICSTNLSQEYGPTLNRAYEYIKNSQVLKEHPGDQRYWHRQASKGSWTLSSADNGWAVSDCTAEGLTALLLLEKVSPSFAISRPIDRQRLYDAVDCLFNFMNKDGTFSSYESKRGYSWLEVLNPSETFVNILVDYPYVECTASAIHALALFKEQYPEYRKEDVETCITNAATFIENSQMPDGSWYGTWGACFTYATFFAVKGLKHAGKTYHNCSCLRKACNFLLAKQLPSGGWGESYLSSQNKVYLNFNDGHDHAVHTSWAMLALIDAGQADFDPTPLHRAAKRLINIQMECGEFPQQEHVGCFNSSLFFSYPNYRNIYPIWALGEYHQAMNLKNSKS</sequence>
<dbReference type="CDD" id="cd02892">
    <property type="entry name" value="SQCY_1"/>
    <property type="match status" value="1"/>
</dbReference>
<dbReference type="GO" id="GO:0005811">
    <property type="term" value="C:lipid droplet"/>
    <property type="evidence" value="ECO:0007669"/>
    <property type="project" value="InterPro"/>
</dbReference>
<accession>A0A0Q3NCH7</accession>
<dbReference type="EC" id="5.4.99.-" evidence="3"/>
<dbReference type="Gramene" id="KQK14662">
    <property type="protein sequence ID" value="KQK14662"/>
    <property type="gene ID" value="BRADI_1g17891v3"/>
</dbReference>
<dbReference type="NCBIfam" id="TIGR01787">
    <property type="entry name" value="squalene_cyclas"/>
    <property type="match status" value="1"/>
</dbReference>
<evidence type="ECO:0000259" key="4">
    <source>
        <dbReference type="Pfam" id="PF13243"/>
    </source>
</evidence>
<dbReference type="GeneID" id="100835163"/>
<dbReference type="EMBL" id="CM000880">
    <property type="protein sequence ID" value="KQK14662.2"/>
    <property type="molecule type" value="Genomic_DNA"/>
</dbReference>
<dbReference type="RefSeq" id="XP_024318454.1">
    <property type="nucleotide sequence ID" value="XM_024462686.1"/>
</dbReference>
<keyword evidence="8" id="KW-1185">Reference proteome</keyword>
<dbReference type="Pfam" id="PF13249">
    <property type="entry name" value="SQHop_cyclase_N"/>
    <property type="match status" value="1"/>
</dbReference>
<reference evidence="7" key="3">
    <citation type="submission" date="2018-08" db="UniProtKB">
        <authorList>
            <consortium name="EnsemblPlants"/>
        </authorList>
    </citation>
    <scope>IDENTIFICATION</scope>
    <source>
        <strain evidence="7">cv. Bd21</strain>
    </source>
</reference>
<evidence type="ECO:0000313" key="6">
    <source>
        <dbReference type="EMBL" id="KQK14662.2"/>
    </source>
</evidence>
<evidence type="ECO:0000256" key="1">
    <source>
        <dbReference type="ARBA" id="ARBA00009755"/>
    </source>
</evidence>
<dbReference type="InterPro" id="IPR032696">
    <property type="entry name" value="SQ_cyclase_C"/>
</dbReference>
<dbReference type="GO" id="GO:0016866">
    <property type="term" value="F:intramolecular transferase activity"/>
    <property type="evidence" value="ECO:0007669"/>
    <property type="project" value="InterPro"/>
</dbReference>
<evidence type="ECO:0000256" key="2">
    <source>
        <dbReference type="ARBA" id="ARBA00022737"/>
    </source>
</evidence>
<proteinExistence type="inferred from homology"/>
<evidence type="ECO:0000256" key="3">
    <source>
        <dbReference type="RuleBase" id="RU362003"/>
    </source>
</evidence>
<dbReference type="PANTHER" id="PTHR11764:SF39">
    <property type="entry name" value="TERPENE CYCLASE_MUTASE FAMILY MEMBER"/>
    <property type="match status" value="1"/>
</dbReference>
<dbReference type="Proteomes" id="UP000008810">
    <property type="component" value="Chromosome 1"/>
</dbReference>
<dbReference type="AlphaFoldDB" id="A0A0Q3NCH7"/>
<organism evidence="6">
    <name type="scientific">Brachypodium distachyon</name>
    <name type="common">Purple false brome</name>
    <name type="synonym">Trachynia distachya</name>
    <dbReference type="NCBI Taxonomy" id="15368"/>
    <lineage>
        <taxon>Eukaryota</taxon>
        <taxon>Viridiplantae</taxon>
        <taxon>Streptophyta</taxon>
        <taxon>Embryophyta</taxon>
        <taxon>Tracheophyta</taxon>
        <taxon>Spermatophyta</taxon>
        <taxon>Magnoliopsida</taxon>
        <taxon>Liliopsida</taxon>
        <taxon>Poales</taxon>
        <taxon>Poaceae</taxon>
        <taxon>BOP clade</taxon>
        <taxon>Pooideae</taxon>
        <taxon>Stipodae</taxon>
        <taxon>Brachypodieae</taxon>
        <taxon>Brachypodium</taxon>
    </lineage>
</organism>
<reference evidence="6" key="2">
    <citation type="submission" date="2017-06" db="EMBL/GenBank/DDBJ databases">
        <title>WGS assembly of Brachypodium distachyon.</title>
        <authorList>
            <consortium name="The International Brachypodium Initiative"/>
            <person name="Lucas S."/>
            <person name="Harmon-Smith M."/>
            <person name="Lail K."/>
            <person name="Tice H."/>
            <person name="Grimwood J."/>
            <person name="Bruce D."/>
            <person name="Barry K."/>
            <person name="Shu S."/>
            <person name="Lindquist E."/>
            <person name="Wang M."/>
            <person name="Pitluck S."/>
            <person name="Vogel J.P."/>
            <person name="Garvin D.F."/>
            <person name="Mockler T.C."/>
            <person name="Schmutz J."/>
            <person name="Rokhsar D."/>
            <person name="Bevan M.W."/>
        </authorList>
    </citation>
    <scope>NUCLEOTIDE SEQUENCE</scope>
    <source>
        <strain evidence="6">Bd21</strain>
    </source>
</reference>
<feature type="domain" description="Squalene cyclase C-terminal" evidence="4">
    <location>
        <begin position="262"/>
        <end position="598"/>
    </location>
</feature>
<dbReference type="EnsemblPlants" id="KQK14662">
    <property type="protein sequence ID" value="KQK14662"/>
    <property type="gene ID" value="BRADI_1g17891v3"/>
</dbReference>